<evidence type="ECO:0000256" key="3">
    <source>
        <dbReference type="ARBA" id="ARBA00023295"/>
    </source>
</evidence>
<proteinExistence type="inferred from homology"/>
<comment type="similarity">
    <text evidence="1 5">Belongs to the glycosyl hydrolase 35 family.</text>
</comment>
<dbReference type="GO" id="GO:0004565">
    <property type="term" value="F:beta-galactosidase activity"/>
    <property type="evidence" value="ECO:0007669"/>
    <property type="project" value="UniProtKB-EC"/>
</dbReference>
<dbReference type="InterPro" id="IPR031330">
    <property type="entry name" value="Gly_Hdrlase_35_cat"/>
</dbReference>
<dbReference type="Pfam" id="PF01301">
    <property type="entry name" value="Glyco_hydro_35"/>
    <property type="match status" value="1"/>
</dbReference>
<evidence type="ECO:0000259" key="6">
    <source>
        <dbReference type="Pfam" id="PF01301"/>
    </source>
</evidence>
<evidence type="ECO:0000256" key="5">
    <source>
        <dbReference type="RuleBase" id="RU003679"/>
    </source>
</evidence>
<comment type="catalytic activity">
    <reaction evidence="4">
        <text>Hydrolysis of terminal non-reducing beta-D-galactose residues in beta-D-galactosides.</text>
        <dbReference type="EC" id="3.2.1.23"/>
    </reaction>
</comment>
<dbReference type="EC" id="3.2.1.23" evidence="4"/>
<evidence type="ECO:0000313" key="8">
    <source>
        <dbReference type="Proteomes" id="UP000283387"/>
    </source>
</evidence>
<dbReference type="Gene3D" id="3.20.20.80">
    <property type="entry name" value="Glycosidases"/>
    <property type="match status" value="1"/>
</dbReference>
<dbReference type="InterPro" id="IPR019801">
    <property type="entry name" value="Glyco_hydro_35_CS"/>
</dbReference>
<accession>A0A419W641</accession>
<dbReference type="PRINTS" id="PR00742">
    <property type="entry name" value="GLHYDRLASE35"/>
</dbReference>
<protein>
    <recommendedName>
        <fullName evidence="4">Beta-galactosidase</fullName>
        <ecNumber evidence="4">3.2.1.23</ecNumber>
    </recommendedName>
</protein>
<evidence type="ECO:0000256" key="4">
    <source>
        <dbReference type="RuleBase" id="RU000675"/>
    </source>
</evidence>
<dbReference type="EMBL" id="RAPN01000001">
    <property type="protein sequence ID" value="RKD90917.1"/>
    <property type="molecule type" value="Genomic_DNA"/>
</dbReference>
<keyword evidence="2 4" id="KW-0378">Hydrolase</keyword>
<gene>
    <name evidence="7" type="ORF">BC643_1262</name>
</gene>
<organism evidence="7 8">
    <name type="scientific">Mangrovibacterium diazotrophicum</name>
    <dbReference type="NCBI Taxonomy" id="1261403"/>
    <lineage>
        <taxon>Bacteria</taxon>
        <taxon>Pseudomonadati</taxon>
        <taxon>Bacteroidota</taxon>
        <taxon>Bacteroidia</taxon>
        <taxon>Marinilabiliales</taxon>
        <taxon>Prolixibacteraceae</taxon>
        <taxon>Mangrovibacterium</taxon>
    </lineage>
</organism>
<feature type="domain" description="Glycoside hydrolase 35 catalytic" evidence="6">
    <location>
        <begin position="59"/>
        <end position="402"/>
    </location>
</feature>
<evidence type="ECO:0000313" key="7">
    <source>
        <dbReference type="EMBL" id="RKD90917.1"/>
    </source>
</evidence>
<dbReference type="Gene3D" id="2.60.120.260">
    <property type="entry name" value="Galactose-binding domain-like"/>
    <property type="match status" value="1"/>
</dbReference>
<dbReference type="AlphaFoldDB" id="A0A419W641"/>
<dbReference type="GO" id="GO:0005975">
    <property type="term" value="P:carbohydrate metabolic process"/>
    <property type="evidence" value="ECO:0007669"/>
    <property type="project" value="InterPro"/>
</dbReference>
<dbReference type="Proteomes" id="UP000283387">
    <property type="component" value="Unassembled WGS sequence"/>
</dbReference>
<dbReference type="PANTHER" id="PTHR23421">
    <property type="entry name" value="BETA-GALACTOSIDASE RELATED"/>
    <property type="match status" value="1"/>
</dbReference>
<dbReference type="OrthoDB" id="703126at2"/>
<name>A0A419W641_9BACT</name>
<dbReference type="RefSeq" id="WP_120272273.1">
    <property type="nucleotide sequence ID" value="NZ_RAPN01000001.1"/>
</dbReference>
<evidence type="ECO:0000256" key="1">
    <source>
        <dbReference type="ARBA" id="ARBA00009809"/>
    </source>
</evidence>
<reference evidence="7 8" key="1">
    <citation type="submission" date="2018-09" db="EMBL/GenBank/DDBJ databases">
        <title>Genomic Encyclopedia of Archaeal and Bacterial Type Strains, Phase II (KMG-II): from individual species to whole genera.</title>
        <authorList>
            <person name="Goeker M."/>
        </authorList>
    </citation>
    <scope>NUCLEOTIDE SEQUENCE [LARGE SCALE GENOMIC DNA]</scope>
    <source>
        <strain evidence="7 8">DSM 27148</strain>
    </source>
</reference>
<keyword evidence="8" id="KW-1185">Reference proteome</keyword>
<dbReference type="InterPro" id="IPR001944">
    <property type="entry name" value="Glycoside_Hdrlase_35"/>
</dbReference>
<evidence type="ECO:0000256" key="2">
    <source>
        <dbReference type="ARBA" id="ARBA00022801"/>
    </source>
</evidence>
<comment type="caution">
    <text evidence="7">The sequence shown here is derived from an EMBL/GenBank/DDBJ whole genome shotgun (WGS) entry which is preliminary data.</text>
</comment>
<keyword evidence="3 4" id="KW-0326">Glycosidase</keyword>
<dbReference type="PROSITE" id="PS01182">
    <property type="entry name" value="GLYCOSYL_HYDROL_F35"/>
    <property type="match status" value="1"/>
</dbReference>
<dbReference type="InterPro" id="IPR017853">
    <property type="entry name" value="GH"/>
</dbReference>
<dbReference type="SUPFAM" id="SSF51445">
    <property type="entry name" value="(Trans)glycosidases"/>
    <property type="match status" value="1"/>
</dbReference>
<sequence>MRYIFFSILLILIGYGTSGAQNLKRIDASKASSKVVSGQLKMGNPGPEGKTLEVNNHYLTLNGKPIIPVMGEVHYSRIPTEQWEDVLLKMKAGGVNIIAAYALWNHHEEIEGQFDWSGNKNIREFAKLCAKHDLYFYPRIGPWCHAEVRNGGTPDWILTKKNIKDRSNDPVYQHYADEWYKQVGLQLQGLMYKDGGPIIGVQLENEYRKGKGGEAHILWLKETAKKYGFDTPLYTVTGWQNGSVPPMEVIPLWAAYPDAPWADNLRRNEDKKDFLFKKYRDTDAVGDNVQKDREAYIDYDAYPYFTCEIGVGNMNTDHRRLQIGSRDGLALIMAKMGSGSNLPGYYMFAGGTNPLGQLTTLEENREESGYYNTNPVISYDFQAAINESGRLNSPYHEVKKLHYFLHEFGDRLAPMVPVFPEDNADFQYVVRSSGESAFVFGMNYFRHHDLEALKGVQFEVKLAGGTVTFPSKPVTISDGAIFMWPMNFALGNISLNYATAQPLCQVGDKWIFIEDAAASPEFSLKAAGLSSVTASTGKVKEKDGNYVVSGLKPGVDCEITMKGADGSTQKIIVLSKAEALNSWLLDLENGEKAIFVSDADLYANQGKVYAFDTNPNISVLKLNAEGDQNFEKYEYQLPEKKLQLEVEKVEPLKNATFLKTSAVDELDSKSILLHRFFLKEFSLNNPSEVKRAELLIYAETECKVQLNNRWVNQVVVPGQLTVLDVTGYTQKGENKLMLDFPFEAGDKAFAAELQVEHLNSNRVTFATNQAWLMRDSYIYPSFSTGFGGFSAPEQVDRLEISGTEQLANQHYEFSLPEGYADGLNNVYMQIDYTGDKGKLYFNQLLVADNFYSGDLWEIGLNRLHLSLDGQPLKLEISPLPINARVYFDDAAAKEAATNVSVKSVNLVPEYCVEVEF</sequence>